<reference evidence="2" key="5">
    <citation type="submission" date="2018-04" db="UniProtKB">
        <authorList>
            <consortium name="EnsemblFungi"/>
        </authorList>
    </citation>
    <scope>IDENTIFICATION</scope>
    <source>
        <strain evidence="2">R3-111a-1</strain>
    </source>
</reference>
<evidence type="ECO:0000313" key="2">
    <source>
        <dbReference type="EnsemblFungi" id="EJT78549"/>
    </source>
</evidence>
<reference evidence="1" key="3">
    <citation type="submission" date="2010-09" db="EMBL/GenBank/DDBJ databases">
        <title>Annotation of Gaeumannomyces graminis var. tritici R3-111a-1.</title>
        <authorList>
            <consortium name="The Broad Institute Genome Sequencing Platform"/>
            <person name="Ma L.-J."/>
            <person name="Dead R."/>
            <person name="Young S.K."/>
            <person name="Zeng Q."/>
            <person name="Gargeya S."/>
            <person name="Fitzgerald M."/>
            <person name="Haas B."/>
            <person name="Abouelleil A."/>
            <person name="Alvarado L."/>
            <person name="Arachchi H.M."/>
            <person name="Berlin A."/>
            <person name="Brown A."/>
            <person name="Chapman S.B."/>
            <person name="Chen Z."/>
            <person name="Dunbar C."/>
            <person name="Freedman E."/>
            <person name="Gearin G."/>
            <person name="Gellesch M."/>
            <person name="Goldberg J."/>
            <person name="Griggs A."/>
            <person name="Gujja S."/>
            <person name="Heiman D."/>
            <person name="Howarth C."/>
            <person name="Larson L."/>
            <person name="Lui A."/>
            <person name="MacDonald P.J.P."/>
            <person name="Mehta T."/>
            <person name="Montmayeur A."/>
            <person name="Murphy C."/>
            <person name="Neiman D."/>
            <person name="Pearson M."/>
            <person name="Priest M."/>
            <person name="Roberts A."/>
            <person name="Saif S."/>
            <person name="Shea T."/>
            <person name="Shenoy N."/>
            <person name="Sisk P."/>
            <person name="Stolte C."/>
            <person name="Sykes S."/>
            <person name="Yandava C."/>
            <person name="Wortman J."/>
            <person name="Nusbaum C."/>
            <person name="Birren B."/>
        </authorList>
    </citation>
    <scope>NUCLEOTIDE SEQUENCE</scope>
    <source>
        <strain evidence="1">R3-111a-1</strain>
    </source>
</reference>
<evidence type="ECO:0000313" key="3">
    <source>
        <dbReference type="Proteomes" id="UP000006039"/>
    </source>
</evidence>
<dbReference type="EnsemblFungi" id="EJT78549">
    <property type="protein sequence ID" value="EJT78549"/>
    <property type="gene ID" value="GGTG_03649"/>
</dbReference>
<dbReference type="VEuPathDB" id="FungiDB:GGTG_03649"/>
<proteinExistence type="predicted"/>
<dbReference type="HOGENOM" id="CLU_2941875_0_0_1"/>
<name>J3NQU3_GAET3</name>
<dbReference type="Proteomes" id="UP000006039">
    <property type="component" value="Unassembled WGS sequence"/>
</dbReference>
<accession>J3NQU3</accession>
<reference evidence="3" key="1">
    <citation type="submission" date="2010-07" db="EMBL/GenBank/DDBJ databases">
        <title>The genome sequence of Gaeumannomyces graminis var. tritici strain R3-111a-1.</title>
        <authorList>
            <consortium name="The Broad Institute Genome Sequencing Platform"/>
            <person name="Ma L.-J."/>
            <person name="Dead R."/>
            <person name="Young S."/>
            <person name="Zeng Q."/>
            <person name="Koehrsen M."/>
            <person name="Alvarado L."/>
            <person name="Berlin A."/>
            <person name="Chapman S.B."/>
            <person name="Chen Z."/>
            <person name="Freedman E."/>
            <person name="Gellesch M."/>
            <person name="Goldberg J."/>
            <person name="Griggs A."/>
            <person name="Gujja S."/>
            <person name="Heilman E.R."/>
            <person name="Heiman D."/>
            <person name="Hepburn T."/>
            <person name="Howarth C."/>
            <person name="Jen D."/>
            <person name="Larson L."/>
            <person name="Mehta T."/>
            <person name="Neiman D."/>
            <person name="Pearson M."/>
            <person name="Roberts A."/>
            <person name="Saif S."/>
            <person name="Shea T."/>
            <person name="Shenoy N."/>
            <person name="Sisk P."/>
            <person name="Stolte C."/>
            <person name="Sykes S."/>
            <person name="Walk T."/>
            <person name="White J."/>
            <person name="Yandava C."/>
            <person name="Haas B."/>
            <person name="Nusbaum C."/>
            <person name="Birren B."/>
        </authorList>
    </citation>
    <scope>NUCLEOTIDE SEQUENCE [LARGE SCALE GENOMIC DNA]</scope>
    <source>
        <strain evidence="3">R3-111a-1</strain>
    </source>
</reference>
<protein>
    <submittedName>
        <fullName evidence="1 2">Uncharacterized protein</fullName>
    </submittedName>
</protein>
<organism evidence="1">
    <name type="scientific">Gaeumannomyces tritici (strain R3-111a-1)</name>
    <name type="common">Wheat and barley take-all root rot fungus</name>
    <name type="synonym">Gaeumannomyces graminis var. tritici</name>
    <dbReference type="NCBI Taxonomy" id="644352"/>
    <lineage>
        <taxon>Eukaryota</taxon>
        <taxon>Fungi</taxon>
        <taxon>Dikarya</taxon>
        <taxon>Ascomycota</taxon>
        <taxon>Pezizomycotina</taxon>
        <taxon>Sordariomycetes</taxon>
        <taxon>Sordariomycetidae</taxon>
        <taxon>Magnaporthales</taxon>
        <taxon>Magnaporthaceae</taxon>
        <taxon>Gaeumannomyces</taxon>
    </lineage>
</organism>
<keyword evidence="3" id="KW-1185">Reference proteome</keyword>
<gene>
    <name evidence="2" type="primary">20344107</name>
    <name evidence="1" type="ORF">GGTG_03649</name>
</gene>
<dbReference type="OrthoDB" id="686198at2759"/>
<reference evidence="1" key="2">
    <citation type="submission" date="2010-07" db="EMBL/GenBank/DDBJ databases">
        <authorList>
            <consortium name="The Broad Institute Genome Sequencing Platform"/>
            <consortium name="Broad Institute Genome Sequencing Center for Infectious Disease"/>
            <person name="Ma L.-J."/>
            <person name="Dead R."/>
            <person name="Young S."/>
            <person name="Zeng Q."/>
            <person name="Koehrsen M."/>
            <person name="Alvarado L."/>
            <person name="Berlin A."/>
            <person name="Chapman S.B."/>
            <person name="Chen Z."/>
            <person name="Freedman E."/>
            <person name="Gellesch M."/>
            <person name="Goldberg J."/>
            <person name="Griggs A."/>
            <person name="Gujja S."/>
            <person name="Heilman E.R."/>
            <person name="Heiman D."/>
            <person name="Hepburn T."/>
            <person name="Howarth C."/>
            <person name="Jen D."/>
            <person name="Larson L."/>
            <person name="Mehta T."/>
            <person name="Neiman D."/>
            <person name="Pearson M."/>
            <person name="Roberts A."/>
            <person name="Saif S."/>
            <person name="Shea T."/>
            <person name="Shenoy N."/>
            <person name="Sisk P."/>
            <person name="Stolte C."/>
            <person name="Sykes S."/>
            <person name="Walk T."/>
            <person name="White J."/>
            <person name="Yandava C."/>
            <person name="Haas B."/>
            <person name="Nusbaum C."/>
            <person name="Birren B."/>
        </authorList>
    </citation>
    <scope>NUCLEOTIDE SEQUENCE</scope>
    <source>
        <strain evidence="1">R3-111a-1</strain>
    </source>
</reference>
<evidence type="ECO:0000313" key="1">
    <source>
        <dbReference type="EMBL" id="EJT78549.1"/>
    </source>
</evidence>
<dbReference type="EMBL" id="GL385396">
    <property type="protein sequence ID" value="EJT78549.1"/>
    <property type="molecule type" value="Genomic_DNA"/>
</dbReference>
<dbReference type="RefSeq" id="XP_009219694.1">
    <property type="nucleotide sequence ID" value="XM_009221430.1"/>
</dbReference>
<reference evidence="2" key="4">
    <citation type="journal article" date="2015" name="G3 (Bethesda)">
        <title>Genome sequences of three phytopathogenic species of the Magnaporthaceae family of fungi.</title>
        <authorList>
            <person name="Okagaki L.H."/>
            <person name="Nunes C.C."/>
            <person name="Sailsbery J."/>
            <person name="Clay B."/>
            <person name="Brown D."/>
            <person name="John T."/>
            <person name="Oh Y."/>
            <person name="Young N."/>
            <person name="Fitzgerald M."/>
            <person name="Haas B.J."/>
            <person name="Zeng Q."/>
            <person name="Young S."/>
            <person name="Adiconis X."/>
            <person name="Fan L."/>
            <person name="Levin J.Z."/>
            <person name="Mitchell T.K."/>
            <person name="Okubara P.A."/>
            <person name="Farman M.L."/>
            <person name="Kohn L.M."/>
            <person name="Birren B."/>
            <person name="Ma L.-J."/>
            <person name="Dean R.A."/>
        </authorList>
    </citation>
    <scope>NUCLEOTIDE SEQUENCE</scope>
    <source>
        <strain evidence="2">R3-111a-1</strain>
    </source>
</reference>
<sequence length="60" mass="6885">MTEAAEALSEIWPSIRWLDKVKNKYHGLKQAYRDWLDFGQRSGVTVDPLTGVYQASEAAW</sequence>
<dbReference type="AlphaFoldDB" id="J3NQU3"/>
<dbReference type="GeneID" id="20344107"/>